<dbReference type="EMBL" id="REGN01000277">
    <property type="protein sequence ID" value="RNA43105.1"/>
    <property type="molecule type" value="Genomic_DNA"/>
</dbReference>
<comment type="caution">
    <text evidence="1">The sequence shown here is derived from an EMBL/GenBank/DDBJ whole genome shotgun (WGS) entry which is preliminary data.</text>
</comment>
<evidence type="ECO:0000313" key="1">
    <source>
        <dbReference type="EMBL" id="RNA43105.1"/>
    </source>
</evidence>
<evidence type="ECO:0000313" key="2">
    <source>
        <dbReference type="Proteomes" id="UP000276133"/>
    </source>
</evidence>
<dbReference type="AlphaFoldDB" id="A0A3M7T572"/>
<proteinExistence type="predicted"/>
<reference evidence="1 2" key="1">
    <citation type="journal article" date="2018" name="Sci. Rep.">
        <title>Genomic signatures of local adaptation to the degree of environmental predictability in rotifers.</title>
        <authorList>
            <person name="Franch-Gras L."/>
            <person name="Hahn C."/>
            <person name="Garcia-Roger E.M."/>
            <person name="Carmona M.J."/>
            <person name="Serra M."/>
            <person name="Gomez A."/>
        </authorList>
    </citation>
    <scope>NUCLEOTIDE SEQUENCE [LARGE SCALE GENOMIC DNA]</scope>
    <source>
        <strain evidence="1">HYR1</strain>
    </source>
</reference>
<keyword evidence="2" id="KW-1185">Reference proteome</keyword>
<accession>A0A3M7T572</accession>
<sequence>MKMTTLGNRERTEQKLSNLVIKNIMSGMKVRNNKEKTSVVSAEAILDKDIRLENSRTFECDQESVAPDPFMKETVKRGLISVLIHAWQQAEPTGFQQSVDTRQIGSVPQAFKRSEFRTGKTTAKSDINSHQWDSLVLERNHRSRSEKIGTHIILELADQATSSTNT</sequence>
<gene>
    <name evidence="1" type="ORF">BpHYR1_006542</name>
</gene>
<protein>
    <submittedName>
        <fullName evidence="1">Uncharacterized protein</fullName>
    </submittedName>
</protein>
<dbReference type="Proteomes" id="UP000276133">
    <property type="component" value="Unassembled WGS sequence"/>
</dbReference>
<organism evidence="1 2">
    <name type="scientific">Brachionus plicatilis</name>
    <name type="common">Marine rotifer</name>
    <name type="synonym">Brachionus muelleri</name>
    <dbReference type="NCBI Taxonomy" id="10195"/>
    <lineage>
        <taxon>Eukaryota</taxon>
        <taxon>Metazoa</taxon>
        <taxon>Spiralia</taxon>
        <taxon>Gnathifera</taxon>
        <taxon>Rotifera</taxon>
        <taxon>Eurotatoria</taxon>
        <taxon>Monogononta</taxon>
        <taxon>Pseudotrocha</taxon>
        <taxon>Ploima</taxon>
        <taxon>Brachionidae</taxon>
        <taxon>Brachionus</taxon>
    </lineage>
</organism>
<name>A0A3M7T572_BRAPC</name>